<evidence type="ECO:0000313" key="2">
    <source>
        <dbReference type="Proteomes" id="UP000649768"/>
    </source>
</evidence>
<dbReference type="EMBL" id="JACYTP010000001">
    <property type="protein sequence ID" value="MBD8511110.1"/>
    <property type="molecule type" value="Genomic_DNA"/>
</dbReference>
<accession>A0ABR9BEX1</accession>
<comment type="caution">
    <text evidence="1">The sequence shown here is derived from an EMBL/GenBank/DDBJ whole genome shotgun (WGS) entry which is preliminary data.</text>
</comment>
<gene>
    <name evidence="1" type="ORF">IFO68_00165</name>
</gene>
<sequence length="116" mass="12846">MIPAYWRSFISVNDIIGCDFEVSEEDDLSQLGADMRIMSIEQCISEATECYPGIVALKEGYVPVAMCLAGSGDYYYIKTTEGENGSLYRVYHDAVDGNHIASSGIEKVLNRYVSLL</sequence>
<evidence type="ECO:0000313" key="1">
    <source>
        <dbReference type="EMBL" id="MBD8511110.1"/>
    </source>
</evidence>
<organism evidence="1 2">
    <name type="scientific">Photobacterium arenosum</name>
    <dbReference type="NCBI Taxonomy" id="2774143"/>
    <lineage>
        <taxon>Bacteria</taxon>
        <taxon>Pseudomonadati</taxon>
        <taxon>Pseudomonadota</taxon>
        <taxon>Gammaproteobacteria</taxon>
        <taxon>Vibrionales</taxon>
        <taxon>Vibrionaceae</taxon>
        <taxon>Photobacterium</taxon>
    </lineage>
</organism>
<proteinExistence type="predicted"/>
<dbReference type="InterPro" id="IPR037883">
    <property type="entry name" value="Knr4/Smi1-like_sf"/>
</dbReference>
<reference evidence="1 2" key="1">
    <citation type="submission" date="2020-09" db="EMBL/GenBank/DDBJ databases">
        <title>Photobacterium sp. CAU 1568 isolated from sand of Sido Beach.</title>
        <authorList>
            <person name="Kim W."/>
        </authorList>
    </citation>
    <scope>NUCLEOTIDE SEQUENCE [LARGE SCALE GENOMIC DNA]</scope>
    <source>
        <strain evidence="1 2">CAU 1568</strain>
    </source>
</reference>
<dbReference type="Proteomes" id="UP000649768">
    <property type="component" value="Unassembled WGS sequence"/>
</dbReference>
<name>A0ABR9BEX1_9GAMM</name>
<protein>
    <submittedName>
        <fullName evidence="1">SMI1/KNR4 family protein</fullName>
    </submittedName>
</protein>
<dbReference type="RefSeq" id="WP_192013600.1">
    <property type="nucleotide sequence ID" value="NZ_JACYTP010000001.1"/>
</dbReference>
<keyword evidence="2" id="KW-1185">Reference proteome</keyword>
<dbReference type="SUPFAM" id="SSF160631">
    <property type="entry name" value="SMI1/KNR4-like"/>
    <property type="match status" value="1"/>
</dbReference>